<evidence type="ECO:0000313" key="8">
    <source>
        <dbReference type="EMBL" id="GHF58999.1"/>
    </source>
</evidence>
<dbReference type="GO" id="GO:0004497">
    <property type="term" value="F:monooxygenase activity"/>
    <property type="evidence" value="ECO:0007669"/>
    <property type="project" value="UniProtKB-KW"/>
</dbReference>
<organism evidence="8 9">
    <name type="scientific">Streptomyces mashuensis</name>
    <dbReference type="NCBI Taxonomy" id="33904"/>
    <lineage>
        <taxon>Bacteria</taxon>
        <taxon>Bacillati</taxon>
        <taxon>Actinomycetota</taxon>
        <taxon>Actinomycetes</taxon>
        <taxon>Kitasatosporales</taxon>
        <taxon>Streptomycetaceae</taxon>
        <taxon>Streptomyces</taxon>
    </lineage>
</organism>
<dbReference type="FunFam" id="1.10.630.10:FF:000018">
    <property type="entry name" value="Cytochrome P450 monooxygenase"/>
    <property type="match status" value="1"/>
</dbReference>
<evidence type="ECO:0000256" key="6">
    <source>
        <dbReference type="ARBA" id="ARBA00023033"/>
    </source>
</evidence>
<dbReference type="GO" id="GO:0005506">
    <property type="term" value="F:iron ion binding"/>
    <property type="evidence" value="ECO:0007669"/>
    <property type="project" value="InterPro"/>
</dbReference>
<evidence type="ECO:0000256" key="4">
    <source>
        <dbReference type="ARBA" id="ARBA00023002"/>
    </source>
</evidence>
<dbReference type="Proteomes" id="UP000638313">
    <property type="component" value="Unassembled WGS sequence"/>
</dbReference>
<sequence>MTTTDPLAERFPVRFWAVEDLRGLDFDPFMAERLRDEPVSRVKLPNGEGHAWFVTRYEDVKFVTSDPRFSRQAVLGRPITRLAPHFIPLDEAVGFADPPEHTRLRKAVARAFTARSLDQLRPGAQQAADELLDEMEQEGPPADLMEHLHGPLPLAVISDLMGVPPADRPRMAQWTNIVLSAAPGREASETAKNEMAAYFTHLLDERRAEPREDLAGDLAAAVGEGELSTEEAVAIALLIQASAAHAVRNNSANMVYALLTHPEHMARLRAEPDLLPQAIEELLRYIPHRNAVGLPRVATEDVEVAGVPIRAGDVVHSSYLTANRDPEVFDRPDELDFDRRNNPHLSFGHGPHFCLGSMLARLESEVMLGTLLRRFPRLRLAEPAEKIRWQRQALIRGPENLPVTW</sequence>
<keyword evidence="2 7" id="KW-0349">Heme</keyword>
<dbReference type="EMBL" id="BNBD01000010">
    <property type="protein sequence ID" value="GHF58999.1"/>
    <property type="molecule type" value="Genomic_DNA"/>
</dbReference>
<evidence type="ECO:0000256" key="2">
    <source>
        <dbReference type="ARBA" id="ARBA00022617"/>
    </source>
</evidence>
<dbReference type="GO" id="GO:0016705">
    <property type="term" value="F:oxidoreductase activity, acting on paired donors, with incorporation or reduction of molecular oxygen"/>
    <property type="evidence" value="ECO:0007669"/>
    <property type="project" value="InterPro"/>
</dbReference>
<dbReference type="InterPro" id="IPR001128">
    <property type="entry name" value="Cyt_P450"/>
</dbReference>
<accession>A0A919EDU3</accession>
<dbReference type="PROSITE" id="PS00086">
    <property type="entry name" value="CYTOCHROME_P450"/>
    <property type="match status" value="1"/>
</dbReference>
<protein>
    <submittedName>
        <fullName evidence="8">Biflaviolin synthase CYP158A2</fullName>
    </submittedName>
</protein>
<keyword evidence="5 7" id="KW-0408">Iron</keyword>
<evidence type="ECO:0000313" key="9">
    <source>
        <dbReference type="Proteomes" id="UP000638313"/>
    </source>
</evidence>
<evidence type="ECO:0000256" key="3">
    <source>
        <dbReference type="ARBA" id="ARBA00022723"/>
    </source>
</evidence>
<reference evidence="8" key="2">
    <citation type="submission" date="2020-09" db="EMBL/GenBank/DDBJ databases">
        <authorList>
            <person name="Sun Q."/>
            <person name="Ohkuma M."/>
        </authorList>
    </citation>
    <scope>NUCLEOTIDE SEQUENCE</scope>
    <source>
        <strain evidence="8">JCM 4059</strain>
    </source>
</reference>
<proteinExistence type="inferred from homology"/>
<dbReference type="Pfam" id="PF00067">
    <property type="entry name" value="p450"/>
    <property type="match status" value="1"/>
</dbReference>
<name>A0A919EDU3_9ACTN</name>
<evidence type="ECO:0000256" key="7">
    <source>
        <dbReference type="RuleBase" id="RU000461"/>
    </source>
</evidence>
<dbReference type="GO" id="GO:0020037">
    <property type="term" value="F:heme binding"/>
    <property type="evidence" value="ECO:0007669"/>
    <property type="project" value="InterPro"/>
</dbReference>
<comment type="similarity">
    <text evidence="1 7">Belongs to the cytochrome P450 family.</text>
</comment>
<dbReference type="SUPFAM" id="SSF48264">
    <property type="entry name" value="Cytochrome P450"/>
    <property type="match status" value="1"/>
</dbReference>
<gene>
    <name evidence="8" type="primary">cyp158a2</name>
    <name evidence="8" type="ORF">GCM10010218_45490</name>
</gene>
<dbReference type="InterPro" id="IPR017972">
    <property type="entry name" value="Cyt_P450_CS"/>
</dbReference>
<reference evidence="8" key="1">
    <citation type="journal article" date="2014" name="Int. J. Syst. Evol. Microbiol.">
        <title>Complete genome sequence of Corynebacterium casei LMG S-19264T (=DSM 44701T), isolated from a smear-ripened cheese.</title>
        <authorList>
            <consortium name="US DOE Joint Genome Institute (JGI-PGF)"/>
            <person name="Walter F."/>
            <person name="Albersmeier A."/>
            <person name="Kalinowski J."/>
            <person name="Ruckert C."/>
        </authorList>
    </citation>
    <scope>NUCLEOTIDE SEQUENCE</scope>
    <source>
        <strain evidence="8">JCM 4059</strain>
    </source>
</reference>
<keyword evidence="4 7" id="KW-0560">Oxidoreductase</keyword>
<dbReference type="PANTHER" id="PTHR46696:SF1">
    <property type="entry name" value="CYTOCHROME P450 YJIB-RELATED"/>
    <property type="match status" value="1"/>
</dbReference>
<dbReference type="Gene3D" id="1.10.630.10">
    <property type="entry name" value="Cytochrome P450"/>
    <property type="match status" value="1"/>
</dbReference>
<dbReference type="AlphaFoldDB" id="A0A919EDU3"/>
<dbReference type="PANTHER" id="PTHR46696">
    <property type="entry name" value="P450, PUTATIVE (EUROFUNG)-RELATED"/>
    <property type="match status" value="1"/>
</dbReference>
<dbReference type="CDD" id="cd11031">
    <property type="entry name" value="Cyp158A-like"/>
    <property type="match status" value="1"/>
</dbReference>
<keyword evidence="9" id="KW-1185">Reference proteome</keyword>
<evidence type="ECO:0000256" key="5">
    <source>
        <dbReference type="ARBA" id="ARBA00023004"/>
    </source>
</evidence>
<evidence type="ECO:0000256" key="1">
    <source>
        <dbReference type="ARBA" id="ARBA00010617"/>
    </source>
</evidence>
<comment type="caution">
    <text evidence="8">The sequence shown here is derived from an EMBL/GenBank/DDBJ whole genome shotgun (WGS) entry which is preliminary data.</text>
</comment>
<dbReference type="PRINTS" id="PR00359">
    <property type="entry name" value="BP450"/>
</dbReference>
<keyword evidence="6 7" id="KW-0503">Monooxygenase</keyword>
<dbReference type="PRINTS" id="PR00385">
    <property type="entry name" value="P450"/>
</dbReference>
<dbReference type="InterPro" id="IPR036396">
    <property type="entry name" value="Cyt_P450_sf"/>
</dbReference>
<keyword evidence="3 7" id="KW-0479">Metal-binding</keyword>
<dbReference type="RefSeq" id="WP_190131518.1">
    <property type="nucleotide sequence ID" value="NZ_BNBD01000010.1"/>
</dbReference>
<dbReference type="InterPro" id="IPR002397">
    <property type="entry name" value="Cyt_P450_B"/>
</dbReference>